<evidence type="ECO:0000259" key="6">
    <source>
        <dbReference type="PROSITE" id="PS50950"/>
    </source>
</evidence>
<dbReference type="PROSITE" id="PS50950">
    <property type="entry name" value="ZF_THAP"/>
    <property type="match status" value="1"/>
</dbReference>
<dbReference type="Proteomes" id="UP001153954">
    <property type="component" value="Unassembled WGS sequence"/>
</dbReference>
<dbReference type="GO" id="GO:0008270">
    <property type="term" value="F:zinc ion binding"/>
    <property type="evidence" value="ECO:0007669"/>
    <property type="project" value="UniProtKB-KW"/>
</dbReference>
<dbReference type="AlphaFoldDB" id="A0AAU9URX1"/>
<keyword evidence="2 5" id="KW-0863">Zinc-finger</keyword>
<dbReference type="InterPro" id="IPR006612">
    <property type="entry name" value="THAP_Znf"/>
</dbReference>
<evidence type="ECO:0000313" key="7">
    <source>
        <dbReference type="EMBL" id="CAH2101741.1"/>
    </source>
</evidence>
<dbReference type="GO" id="GO:0003677">
    <property type="term" value="F:DNA binding"/>
    <property type="evidence" value="ECO:0007669"/>
    <property type="project" value="UniProtKB-UniRule"/>
</dbReference>
<name>A0AAU9URX1_EUPED</name>
<protein>
    <recommendedName>
        <fullName evidence="6">THAP-type domain-containing protein</fullName>
    </recommendedName>
</protein>
<comment type="caution">
    <text evidence="7">The sequence shown here is derived from an EMBL/GenBank/DDBJ whole genome shotgun (WGS) entry which is preliminary data.</text>
</comment>
<evidence type="ECO:0000256" key="2">
    <source>
        <dbReference type="ARBA" id="ARBA00022771"/>
    </source>
</evidence>
<evidence type="ECO:0000256" key="5">
    <source>
        <dbReference type="PROSITE-ProRule" id="PRU00309"/>
    </source>
</evidence>
<dbReference type="Pfam" id="PF05485">
    <property type="entry name" value="THAP"/>
    <property type="match status" value="1"/>
</dbReference>
<evidence type="ECO:0000256" key="3">
    <source>
        <dbReference type="ARBA" id="ARBA00022833"/>
    </source>
</evidence>
<sequence length="139" mass="15605">MSNKVCCVPGCSNSAGSKDVLHKFPNPAKNNDRFNTWVYSVGGEILGLSNDHIFKYRRVCHKHFEEKYWCRSNLLSNIAVPTKNMPGLKLPILSFRESLRPFKSIQNLSEASTSKGPEVPLNKVQITDVAPQMKENVGK</sequence>
<feature type="domain" description="THAP-type" evidence="6">
    <location>
        <begin position="1"/>
        <end position="84"/>
    </location>
</feature>
<evidence type="ECO:0000256" key="1">
    <source>
        <dbReference type="ARBA" id="ARBA00022723"/>
    </source>
</evidence>
<dbReference type="SMART" id="SM00980">
    <property type="entry name" value="THAP"/>
    <property type="match status" value="1"/>
</dbReference>
<keyword evidence="1" id="KW-0479">Metal-binding</keyword>
<reference evidence="7" key="1">
    <citation type="submission" date="2022-03" db="EMBL/GenBank/DDBJ databases">
        <authorList>
            <person name="Tunstrom K."/>
        </authorList>
    </citation>
    <scope>NUCLEOTIDE SEQUENCE</scope>
</reference>
<dbReference type="SUPFAM" id="SSF57716">
    <property type="entry name" value="Glucocorticoid receptor-like (DNA-binding domain)"/>
    <property type="match status" value="1"/>
</dbReference>
<dbReference type="SMART" id="SM00692">
    <property type="entry name" value="DM3"/>
    <property type="match status" value="1"/>
</dbReference>
<gene>
    <name evidence="7" type="ORF">EEDITHA_LOCUS16466</name>
</gene>
<accession>A0AAU9URX1</accession>
<evidence type="ECO:0000313" key="8">
    <source>
        <dbReference type="Proteomes" id="UP001153954"/>
    </source>
</evidence>
<evidence type="ECO:0000256" key="4">
    <source>
        <dbReference type="ARBA" id="ARBA00023125"/>
    </source>
</evidence>
<proteinExistence type="predicted"/>
<keyword evidence="8" id="KW-1185">Reference proteome</keyword>
<keyword evidence="4 5" id="KW-0238">DNA-binding</keyword>
<dbReference type="EMBL" id="CAKOGL010000024">
    <property type="protein sequence ID" value="CAH2101741.1"/>
    <property type="molecule type" value="Genomic_DNA"/>
</dbReference>
<organism evidence="7 8">
    <name type="scientific">Euphydryas editha</name>
    <name type="common">Edith's checkerspot</name>
    <dbReference type="NCBI Taxonomy" id="104508"/>
    <lineage>
        <taxon>Eukaryota</taxon>
        <taxon>Metazoa</taxon>
        <taxon>Ecdysozoa</taxon>
        <taxon>Arthropoda</taxon>
        <taxon>Hexapoda</taxon>
        <taxon>Insecta</taxon>
        <taxon>Pterygota</taxon>
        <taxon>Neoptera</taxon>
        <taxon>Endopterygota</taxon>
        <taxon>Lepidoptera</taxon>
        <taxon>Glossata</taxon>
        <taxon>Ditrysia</taxon>
        <taxon>Papilionoidea</taxon>
        <taxon>Nymphalidae</taxon>
        <taxon>Nymphalinae</taxon>
        <taxon>Euphydryas</taxon>
    </lineage>
</organism>
<keyword evidence="3" id="KW-0862">Zinc</keyword>